<evidence type="ECO:0000313" key="1">
    <source>
        <dbReference type="EMBL" id="RKG97659.1"/>
    </source>
</evidence>
<sequence>MSRRGEISLGDMLRAVRELAPRDAESRRLLRRALDPLGLMRSLWGEHAGEPEVLPSSEPSLPALTERALPASLPKPSTALPIEAPEAGEVLPTRLSQSGGAELPLRLPGPELEVLDHSSAPPMLPPPSPLFVPAWQTGILTAALGVPRPEGPLDVPRMVPQLARQLPVREFPRRQVRSLRLGVQVLVDVSESMVPFAEDRKQLLACVRAVLGPDRVEVQQFAGVPSRGVRRRAGAALHPFESPASGTPLLVLSDLGIGASVFSDELPDVEEWRHFAGVARRAGSRVVALVPYSSARWPRGLQRRMHLLHWDRHTTARAVLQELQR</sequence>
<comment type="caution">
    <text evidence="1">The sequence shown here is derived from an EMBL/GenBank/DDBJ whole genome shotgun (WGS) entry which is preliminary data.</text>
</comment>
<dbReference type="Proteomes" id="UP000268313">
    <property type="component" value="Unassembled WGS sequence"/>
</dbReference>
<proteinExistence type="predicted"/>
<reference evidence="2" key="1">
    <citation type="submission" date="2018-09" db="EMBL/GenBank/DDBJ databases">
        <authorList>
            <person name="Livingstone P.G."/>
            <person name="Whitworth D.E."/>
        </authorList>
    </citation>
    <scope>NUCLEOTIDE SEQUENCE [LARGE SCALE GENOMIC DNA]</scope>
    <source>
        <strain evidence="2">CA043D</strain>
    </source>
</reference>
<organism evidence="1 2">
    <name type="scientific">Corallococcus carmarthensis</name>
    <dbReference type="NCBI Taxonomy" id="2316728"/>
    <lineage>
        <taxon>Bacteria</taxon>
        <taxon>Pseudomonadati</taxon>
        <taxon>Myxococcota</taxon>
        <taxon>Myxococcia</taxon>
        <taxon>Myxococcales</taxon>
        <taxon>Cystobacterineae</taxon>
        <taxon>Myxococcaceae</taxon>
        <taxon>Corallococcus</taxon>
    </lineage>
</organism>
<evidence type="ECO:0008006" key="3">
    <source>
        <dbReference type="Google" id="ProtNLM"/>
    </source>
</evidence>
<keyword evidence="2" id="KW-1185">Reference proteome</keyword>
<name>A0A3A8JPM2_9BACT</name>
<accession>A0A3A8JPM2</accession>
<evidence type="ECO:0000313" key="2">
    <source>
        <dbReference type="Proteomes" id="UP000268313"/>
    </source>
</evidence>
<dbReference type="AlphaFoldDB" id="A0A3A8JPM2"/>
<protein>
    <recommendedName>
        <fullName evidence="3">VWA domain-containing protein</fullName>
    </recommendedName>
</protein>
<gene>
    <name evidence="1" type="ORF">D7X32_32000</name>
</gene>
<dbReference type="EMBL" id="RAWE01000168">
    <property type="protein sequence ID" value="RKG97659.1"/>
    <property type="molecule type" value="Genomic_DNA"/>
</dbReference>